<evidence type="ECO:0000313" key="2">
    <source>
        <dbReference type="Proteomes" id="UP000828390"/>
    </source>
</evidence>
<accession>A0A9D4HLD0</accession>
<reference evidence="1" key="2">
    <citation type="submission" date="2020-11" db="EMBL/GenBank/DDBJ databases">
        <authorList>
            <person name="McCartney M.A."/>
            <person name="Auch B."/>
            <person name="Kono T."/>
            <person name="Mallez S."/>
            <person name="Becker A."/>
            <person name="Gohl D.M."/>
            <person name="Silverstein K.A.T."/>
            <person name="Koren S."/>
            <person name="Bechman K.B."/>
            <person name="Herman A."/>
            <person name="Abrahante J.E."/>
            <person name="Garbe J."/>
        </authorList>
    </citation>
    <scope>NUCLEOTIDE SEQUENCE</scope>
    <source>
        <strain evidence="1">Duluth1</strain>
        <tissue evidence="1">Whole animal</tissue>
    </source>
</reference>
<sequence>MVQDLMLFYVLQATTHSSEAGFNSGGSESHCVLQATTDSGEAGFNSNGSESHCVLCFTGHYT</sequence>
<name>A0A9D4HLD0_DREPO</name>
<dbReference type="Proteomes" id="UP000828390">
    <property type="component" value="Unassembled WGS sequence"/>
</dbReference>
<reference evidence="1" key="1">
    <citation type="journal article" date="2019" name="bioRxiv">
        <title>The Genome of the Zebra Mussel, Dreissena polymorpha: A Resource for Invasive Species Research.</title>
        <authorList>
            <person name="McCartney M.A."/>
            <person name="Auch B."/>
            <person name="Kono T."/>
            <person name="Mallez S."/>
            <person name="Zhang Y."/>
            <person name="Obille A."/>
            <person name="Becker A."/>
            <person name="Abrahante J.E."/>
            <person name="Garbe J."/>
            <person name="Badalamenti J.P."/>
            <person name="Herman A."/>
            <person name="Mangelson H."/>
            <person name="Liachko I."/>
            <person name="Sullivan S."/>
            <person name="Sone E.D."/>
            <person name="Koren S."/>
            <person name="Silverstein K.A.T."/>
            <person name="Beckman K.B."/>
            <person name="Gohl D.M."/>
        </authorList>
    </citation>
    <scope>NUCLEOTIDE SEQUENCE</scope>
    <source>
        <strain evidence="1">Duluth1</strain>
        <tissue evidence="1">Whole animal</tissue>
    </source>
</reference>
<proteinExistence type="predicted"/>
<protein>
    <submittedName>
        <fullName evidence="1">Uncharacterized protein</fullName>
    </submittedName>
</protein>
<evidence type="ECO:0000313" key="1">
    <source>
        <dbReference type="EMBL" id="KAH3720756.1"/>
    </source>
</evidence>
<dbReference type="EMBL" id="JAIWYP010000013">
    <property type="protein sequence ID" value="KAH3720756.1"/>
    <property type="molecule type" value="Genomic_DNA"/>
</dbReference>
<gene>
    <name evidence="1" type="ORF">DPMN_063659</name>
</gene>
<keyword evidence="2" id="KW-1185">Reference proteome</keyword>
<comment type="caution">
    <text evidence="1">The sequence shown here is derived from an EMBL/GenBank/DDBJ whole genome shotgun (WGS) entry which is preliminary data.</text>
</comment>
<dbReference type="AlphaFoldDB" id="A0A9D4HLD0"/>
<organism evidence="1 2">
    <name type="scientific">Dreissena polymorpha</name>
    <name type="common">Zebra mussel</name>
    <name type="synonym">Mytilus polymorpha</name>
    <dbReference type="NCBI Taxonomy" id="45954"/>
    <lineage>
        <taxon>Eukaryota</taxon>
        <taxon>Metazoa</taxon>
        <taxon>Spiralia</taxon>
        <taxon>Lophotrochozoa</taxon>
        <taxon>Mollusca</taxon>
        <taxon>Bivalvia</taxon>
        <taxon>Autobranchia</taxon>
        <taxon>Heteroconchia</taxon>
        <taxon>Euheterodonta</taxon>
        <taxon>Imparidentia</taxon>
        <taxon>Neoheterodontei</taxon>
        <taxon>Myida</taxon>
        <taxon>Dreissenoidea</taxon>
        <taxon>Dreissenidae</taxon>
        <taxon>Dreissena</taxon>
    </lineage>
</organism>